<accession>A0A813KVR5</accession>
<evidence type="ECO:0000256" key="1">
    <source>
        <dbReference type="ARBA" id="ARBA00022730"/>
    </source>
</evidence>
<keyword evidence="2" id="KW-0694">RNA-binding</keyword>
<dbReference type="GO" id="GO:1990904">
    <property type="term" value="C:ribonucleoprotein complex"/>
    <property type="evidence" value="ECO:0007669"/>
    <property type="project" value="UniProtKB-KW"/>
</dbReference>
<evidence type="ECO:0000313" key="7">
    <source>
        <dbReference type="Proteomes" id="UP000626109"/>
    </source>
</evidence>
<organism evidence="6 7">
    <name type="scientific">Polarella glacialis</name>
    <name type="common">Dinoflagellate</name>
    <dbReference type="NCBI Taxonomy" id="89957"/>
    <lineage>
        <taxon>Eukaryota</taxon>
        <taxon>Sar</taxon>
        <taxon>Alveolata</taxon>
        <taxon>Dinophyceae</taxon>
        <taxon>Suessiales</taxon>
        <taxon>Suessiaceae</taxon>
        <taxon>Polarella</taxon>
    </lineage>
</organism>
<evidence type="ECO:0000256" key="5">
    <source>
        <dbReference type="SAM" id="Coils"/>
    </source>
</evidence>
<dbReference type="InterPro" id="IPR036510">
    <property type="entry name" value="Ribosomal_bS20_sf"/>
</dbReference>
<comment type="caution">
    <text evidence="6">The sequence shown here is derived from an EMBL/GenBank/DDBJ whole genome shotgun (WGS) entry which is preliminary data.</text>
</comment>
<dbReference type="Pfam" id="PF01649">
    <property type="entry name" value="Ribosomal_S20p"/>
    <property type="match status" value="1"/>
</dbReference>
<dbReference type="EMBL" id="CAJNNW010032007">
    <property type="protein sequence ID" value="CAE8710553.1"/>
    <property type="molecule type" value="Genomic_DNA"/>
</dbReference>
<evidence type="ECO:0000256" key="2">
    <source>
        <dbReference type="ARBA" id="ARBA00022884"/>
    </source>
</evidence>
<dbReference type="GO" id="GO:0003735">
    <property type="term" value="F:structural constituent of ribosome"/>
    <property type="evidence" value="ECO:0007669"/>
    <property type="project" value="InterPro"/>
</dbReference>
<gene>
    <name evidence="6" type="ORF">PGLA2088_LOCUS35999</name>
</gene>
<dbReference type="SUPFAM" id="SSF46992">
    <property type="entry name" value="Ribosomal protein S20"/>
    <property type="match status" value="1"/>
</dbReference>
<dbReference type="AlphaFoldDB" id="A0A813KVR5"/>
<dbReference type="GO" id="GO:0005840">
    <property type="term" value="C:ribosome"/>
    <property type="evidence" value="ECO:0007669"/>
    <property type="project" value="UniProtKB-KW"/>
</dbReference>
<keyword evidence="3" id="KW-0689">Ribosomal protein</keyword>
<protein>
    <submittedName>
        <fullName evidence="6">Uncharacterized protein</fullName>
    </submittedName>
</protein>
<sequence>MSTAWIGVAPLRRVMAASMGRAPQRTVAAAVLLLLAFGPAFVPSTLSKRSSSPTLEAKTFLPTSEPTYWQSEQQARSQAGAGATCIAVVALLATALRTRASSRPSRGNFKAVLLSEGSLEPSSTSATSSTFAGASLGKVDDTSRSKVTVNSLKSCDTLYFRRYWQYKSRHRKNLRNRAYNIFQKNKYKKEMKKVLRYAEDLRANDVQPESVDQVMSEIKEKLDEACYVIDAVAVQGVLHRNDAADCKERMCIYILKACVKKGLLTMPEDPFEPAYKAIGYQLPKCTLNREPRPWQLPAWKSPWMLLKEYNKWKRARQARDEQEAAVLEAAAEEAAAEEAAAEAVEAA</sequence>
<keyword evidence="5" id="KW-0175">Coiled coil</keyword>
<name>A0A813KVR5_POLGL</name>
<dbReference type="GO" id="GO:0006412">
    <property type="term" value="P:translation"/>
    <property type="evidence" value="ECO:0007669"/>
    <property type="project" value="InterPro"/>
</dbReference>
<dbReference type="GO" id="GO:0019843">
    <property type="term" value="F:rRNA binding"/>
    <property type="evidence" value="ECO:0007669"/>
    <property type="project" value="UniProtKB-KW"/>
</dbReference>
<dbReference type="Proteomes" id="UP000626109">
    <property type="component" value="Unassembled WGS sequence"/>
</dbReference>
<keyword evidence="4" id="KW-0687">Ribonucleoprotein</keyword>
<evidence type="ECO:0000256" key="3">
    <source>
        <dbReference type="ARBA" id="ARBA00022980"/>
    </source>
</evidence>
<dbReference type="InterPro" id="IPR002583">
    <property type="entry name" value="Ribosomal_bS20"/>
</dbReference>
<keyword evidence="1" id="KW-0699">rRNA-binding</keyword>
<proteinExistence type="predicted"/>
<evidence type="ECO:0000313" key="6">
    <source>
        <dbReference type="EMBL" id="CAE8710553.1"/>
    </source>
</evidence>
<reference evidence="6" key="1">
    <citation type="submission" date="2021-02" db="EMBL/GenBank/DDBJ databases">
        <authorList>
            <person name="Dougan E. K."/>
            <person name="Rhodes N."/>
            <person name="Thang M."/>
            <person name="Chan C."/>
        </authorList>
    </citation>
    <scope>NUCLEOTIDE SEQUENCE</scope>
</reference>
<feature type="coiled-coil region" evidence="5">
    <location>
        <begin position="317"/>
        <end position="347"/>
    </location>
</feature>
<evidence type="ECO:0000256" key="4">
    <source>
        <dbReference type="ARBA" id="ARBA00023274"/>
    </source>
</evidence>
<dbReference type="Gene3D" id="1.20.58.110">
    <property type="entry name" value="Ribosomal protein S20"/>
    <property type="match status" value="1"/>
</dbReference>